<dbReference type="EMBL" id="KV419397">
    <property type="protein sequence ID" value="KZS97351.1"/>
    <property type="molecule type" value="Genomic_DNA"/>
</dbReference>
<dbReference type="Gene3D" id="3.80.10.10">
    <property type="entry name" value="Ribonuclease Inhibitor"/>
    <property type="match status" value="1"/>
</dbReference>
<evidence type="ECO:0000313" key="2">
    <source>
        <dbReference type="EMBL" id="KZS97351.1"/>
    </source>
</evidence>
<dbReference type="Pfam" id="PF12937">
    <property type="entry name" value="F-box-like"/>
    <property type="match status" value="1"/>
</dbReference>
<accession>A0A164YY48</accession>
<dbReference type="InterPro" id="IPR001810">
    <property type="entry name" value="F-box_dom"/>
</dbReference>
<reference evidence="2 3" key="1">
    <citation type="journal article" date="2016" name="Mol. Biol. Evol.">
        <title>Comparative Genomics of Early-Diverging Mushroom-Forming Fungi Provides Insights into the Origins of Lignocellulose Decay Capabilities.</title>
        <authorList>
            <person name="Nagy L.G."/>
            <person name="Riley R."/>
            <person name="Tritt A."/>
            <person name="Adam C."/>
            <person name="Daum C."/>
            <person name="Floudas D."/>
            <person name="Sun H."/>
            <person name="Yadav J.S."/>
            <person name="Pangilinan J."/>
            <person name="Larsson K.H."/>
            <person name="Matsuura K."/>
            <person name="Barry K."/>
            <person name="Labutti K."/>
            <person name="Kuo R."/>
            <person name="Ohm R.A."/>
            <person name="Bhattacharya S.S."/>
            <person name="Shirouzu T."/>
            <person name="Yoshinaga Y."/>
            <person name="Martin F.M."/>
            <person name="Grigoriev I.V."/>
            <person name="Hibbett D.S."/>
        </authorList>
    </citation>
    <scope>NUCLEOTIDE SEQUENCE [LARGE SCALE GENOMIC DNA]</scope>
    <source>
        <strain evidence="2 3">HHB9708</strain>
    </source>
</reference>
<name>A0A164YY48_9AGAM</name>
<dbReference type="AlphaFoldDB" id="A0A164YY48"/>
<proteinExistence type="predicted"/>
<gene>
    <name evidence="2" type="ORF">SISNIDRAFT_450143</name>
</gene>
<sequence>MDTASTFRPTRLPPELISAILGFCDYGEILVLSLLAKDWREQANRILWRRVHMPWHDIIDPRFIHQIQWTTSIVRDHVRELDLSFPFTPPTPTFLQSVLKYFGHRSTRPNLRALENLTCLTTLRLSAFCTDSPVALHIFNCHFPNLRSLSFTHLDMPHVAILPFLHRHAGIEDMAIESLSREFFPA</sequence>
<evidence type="ECO:0000259" key="1">
    <source>
        <dbReference type="PROSITE" id="PS50181"/>
    </source>
</evidence>
<evidence type="ECO:0000313" key="3">
    <source>
        <dbReference type="Proteomes" id="UP000076722"/>
    </source>
</evidence>
<keyword evidence="3" id="KW-1185">Reference proteome</keyword>
<dbReference type="SUPFAM" id="SSF81383">
    <property type="entry name" value="F-box domain"/>
    <property type="match status" value="1"/>
</dbReference>
<organism evidence="2 3">
    <name type="scientific">Sistotremastrum niveocremeum HHB9708</name>
    <dbReference type="NCBI Taxonomy" id="1314777"/>
    <lineage>
        <taxon>Eukaryota</taxon>
        <taxon>Fungi</taxon>
        <taxon>Dikarya</taxon>
        <taxon>Basidiomycota</taxon>
        <taxon>Agaricomycotina</taxon>
        <taxon>Agaricomycetes</taxon>
        <taxon>Sistotremastrales</taxon>
        <taxon>Sistotremastraceae</taxon>
        <taxon>Sertulicium</taxon>
        <taxon>Sertulicium niveocremeum</taxon>
    </lineage>
</organism>
<dbReference type="Proteomes" id="UP000076722">
    <property type="component" value="Unassembled WGS sequence"/>
</dbReference>
<protein>
    <recommendedName>
        <fullName evidence="1">F-box domain-containing protein</fullName>
    </recommendedName>
</protein>
<feature type="domain" description="F-box" evidence="1">
    <location>
        <begin position="6"/>
        <end position="51"/>
    </location>
</feature>
<dbReference type="InterPro" id="IPR036047">
    <property type="entry name" value="F-box-like_dom_sf"/>
</dbReference>
<dbReference type="PROSITE" id="PS50181">
    <property type="entry name" value="FBOX"/>
    <property type="match status" value="1"/>
</dbReference>
<dbReference type="InterPro" id="IPR032675">
    <property type="entry name" value="LRR_dom_sf"/>
</dbReference>